<keyword evidence="2" id="KW-1185">Reference proteome</keyword>
<reference evidence="1" key="1">
    <citation type="submission" date="2020-11" db="EMBL/GenBank/DDBJ databases">
        <title>Sequencing the genomes of 1000 actinobacteria strains.</title>
        <authorList>
            <person name="Klenk H.-P."/>
        </authorList>
    </citation>
    <scope>NUCLEOTIDE SEQUENCE</scope>
    <source>
        <strain evidence="1">DSM 45356</strain>
    </source>
</reference>
<dbReference type="RefSeq" id="WP_197007562.1">
    <property type="nucleotide sequence ID" value="NZ_BONS01000018.1"/>
</dbReference>
<dbReference type="AlphaFoldDB" id="A0A8J7GMK0"/>
<dbReference type="EMBL" id="JADOUF010000001">
    <property type="protein sequence ID" value="MBG6141086.1"/>
    <property type="molecule type" value="Genomic_DNA"/>
</dbReference>
<evidence type="ECO:0000313" key="2">
    <source>
        <dbReference type="Proteomes" id="UP000622552"/>
    </source>
</evidence>
<sequence>MRTTIKGTDVHDVCQEVVDRGLHPENVDVDLGDGRVLPLVLDDPAHFTLYVRLYSRALAARNLFLSGNIRRTLWEIGAALIAADEPPCFLEGVYLAEIRLALANAEQALRTGQTSALHHGPYASMTIAENLCLMRLFRRQLHPTPL</sequence>
<accession>A0A8J7GMK0</accession>
<proteinExistence type="predicted"/>
<name>A0A8J7GMK0_9ACTN</name>
<gene>
    <name evidence="1" type="ORF">IW245_007280</name>
</gene>
<evidence type="ECO:0000313" key="1">
    <source>
        <dbReference type="EMBL" id="MBG6141086.1"/>
    </source>
</evidence>
<comment type="caution">
    <text evidence="1">The sequence shown here is derived from an EMBL/GenBank/DDBJ whole genome shotgun (WGS) entry which is preliminary data.</text>
</comment>
<organism evidence="1 2">
    <name type="scientific">Longispora fulva</name>
    <dbReference type="NCBI Taxonomy" id="619741"/>
    <lineage>
        <taxon>Bacteria</taxon>
        <taxon>Bacillati</taxon>
        <taxon>Actinomycetota</taxon>
        <taxon>Actinomycetes</taxon>
        <taxon>Micromonosporales</taxon>
        <taxon>Micromonosporaceae</taxon>
        <taxon>Longispora</taxon>
    </lineage>
</organism>
<dbReference type="Proteomes" id="UP000622552">
    <property type="component" value="Unassembled WGS sequence"/>
</dbReference>
<protein>
    <submittedName>
        <fullName evidence="1">Uncharacterized protein</fullName>
    </submittedName>
</protein>